<keyword evidence="2" id="KW-1185">Reference proteome</keyword>
<protein>
    <submittedName>
        <fullName evidence="1">8898_t:CDS:1</fullName>
    </submittedName>
</protein>
<name>A0ABN7XHT9_GIGMA</name>
<feature type="non-terminal residue" evidence="1">
    <location>
        <position position="69"/>
    </location>
</feature>
<gene>
    <name evidence="1" type="ORF">GMARGA_LOCUS43679</name>
</gene>
<evidence type="ECO:0000313" key="2">
    <source>
        <dbReference type="Proteomes" id="UP000789901"/>
    </source>
</evidence>
<feature type="non-terminal residue" evidence="1">
    <location>
        <position position="1"/>
    </location>
</feature>
<evidence type="ECO:0000313" key="1">
    <source>
        <dbReference type="EMBL" id="CAG8854858.1"/>
    </source>
</evidence>
<dbReference type="Proteomes" id="UP000789901">
    <property type="component" value="Unassembled WGS sequence"/>
</dbReference>
<comment type="caution">
    <text evidence="1">The sequence shown here is derived from an EMBL/GenBank/DDBJ whole genome shotgun (WGS) entry which is preliminary data.</text>
</comment>
<proteinExistence type="predicted"/>
<accession>A0ABN7XHT9</accession>
<reference evidence="1 2" key="1">
    <citation type="submission" date="2021-06" db="EMBL/GenBank/DDBJ databases">
        <authorList>
            <person name="Kallberg Y."/>
            <person name="Tangrot J."/>
            <person name="Rosling A."/>
        </authorList>
    </citation>
    <scope>NUCLEOTIDE SEQUENCE [LARGE SCALE GENOMIC DNA]</scope>
    <source>
        <strain evidence="1 2">120-4 pot B 10/14</strain>
    </source>
</reference>
<dbReference type="EMBL" id="CAJVQB010143257">
    <property type="protein sequence ID" value="CAG8854858.1"/>
    <property type="molecule type" value="Genomic_DNA"/>
</dbReference>
<organism evidence="1 2">
    <name type="scientific">Gigaspora margarita</name>
    <dbReference type="NCBI Taxonomy" id="4874"/>
    <lineage>
        <taxon>Eukaryota</taxon>
        <taxon>Fungi</taxon>
        <taxon>Fungi incertae sedis</taxon>
        <taxon>Mucoromycota</taxon>
        <taxon>Glomeromycotina</taxon>
        <taxon>Glomeromycetes</taxon>
        <taxon>Diversisporales</taxon>
        <taxon>Gigasporaceae</taxon>
        <taxon>Gigaspora</taxon>
    </lineage>
</organism>
<sequence>KVSSEIEHEYKISEEKLSINKLILSFILLQIIDIDVDISNITTFNDEVHIDNTEVIQGLISSVGKASYQ</sequence>